<evidence type="ECO:0000313" key="2">
    <source>
        <dbReference type="EMBL" id="MPC87817.1"/>
    </source>
</evidence>
<protein>
    <submittedName>
        <fullName evidence="2">Uncharacterized protein</fullName>
    </submittedName>
</protein>
<reference evidence="2 3" key="1">
    <citation type="submission" date="2019-05" db="EMBL/GenBank/DDBJ databases">
        <title>Another draft genome of Portunus trituberculatus and its Hox gene families provides insights of decapod evolution.</title>
        <authorList>
            <person name="Jeong J.-H."/>
            <person name="Song I."/>
            <person name="Kim S."/>
            <person name="Choi T."/>
            <person name="Kim D."/>
            <person name="Ryu S."/>
            <person name="Kim W."/>
        </authorList>
    </citation>
    <scope>NUCLEOTIDE SEQUENCE [LARGE SCALE GENOMIC DNA]</scope>
    <source>
        <tissue evidence="2">Muscle</tissue>
    </source>
</reference>
<organism evidence="2 3">
    <name type="scientific">Portunus trituberculatus</name>
    <name type="common">Swimming crab</name>
    <name type="synonym">Neptunus trituberculatus</name>
    <dbReference type="NCBI Taxonomy" id="210409"/>
    <lineage>
        <taxon>Eukaryota</taxon>
        <taxon>Metazoa</taxon>
        <taxon>Ecdysozoa</taxon>
        <taxon>Arthropoda</taxon>
        <taxon>Crustacea</taxon>
        <taxon>Multicrustacea</taxon>
        <taxon>Malacostraca</taxon>
        <taxon>Eumalacostraca</taxon>
        <taxon>Eucarida</taxon>
        <taxon>Decapoda</taxon>
        <taxon>Pleocyemata</taxon>
        <taxon>Brachyura</taxon>
        <taxon>Eubrachyura</taxon>
        <taxon>Portunoidea</taxon>
        <taxon>Portunidae</taxon>
        <taxon>Portuninae</taxon>
        <taxon>Portunus</taxon>
    </lineage>
</organism>
<evidence type="ECO:0000313" key="3">
    <source>
        <dbReference type="Proteomes" id="UP000324222"/>
    </source>
</evidence>
<evidence type="ECO:0000256" key="1">
    <source>
        <dbReference type="SAM" id="MobiDB-lite"/>
    </source>
</evidence>
<accession>A0A5B7J2F4</accession>
<sequence length="69" mass="8064">MNKKQKGRGETKTGNTKISQGYKIDGEWEEEGVFNLTRRDETKPSSQHTKTHRHRRYRGTNTPPLHTNI</sequence>
<feature type="compositionally biased region" description="Polar residues" evidence="1">
    <location>
        <begin position="59"/>
        <end position="69"/>
    </location>
</feature>
<dbReference type="AlphaFoldDB" id="A0A5B7J2F4"/>
<comment type="caution">
    <text evidence="2">The sequence shown here is derived from an EMBL/GenBank/DDBJ whole genome shotgun (WGS) entry which is preliminary data.</text>
</comment>
<dbReference type="EMBL" id="VSRR010075692">
    <property type="protein sequence ID" value="MPC87817.1"/>
    <property type="molecule type" value="Genomic_DNA"/>
</dbReference>
<feature type="compositionally biased region" description="Basic residues" evidence="1">
    <location>
        <begin position="49"/>
        <end position="58"/>
    </location>
</feature>
<dbReference type="Proteomes" id="UP000324222">
    <property type="component" value="Unassembled WGS sequence"/>
</dbReference>
<feature type="region of interest" description="Disordered" evidence="1">
    <location>
        <begin position="1"/>
        <end position="69"/>
    </location>
</feature>
<keyword evidence="3" id="KW-1185">Reference proteome</keyword>
<name>A0A5B7J2F4_PORTR</name>
<gene>
    <name evidence="2" type="ORF">E2C01_082693</name>
</gene>
<proteinExistence type="predicted"/>